<name>A0A8S1HVH4_9PELO</name>
<comment type="caution">
    <text evidence="4">The sequence shown here is derived from an EMBL/GenBank/DDBJ whole genome shotgun (WGS) entry which is preliminary data.</text>
</comment>
<sequence>MISLFLTAFGVLAVGANRDARLASNRVVPEVAQPERWQDLETSPYDNIVHYNGERHFKNVKQLTFGGMNAEGYFSFDNSKLTLQATGYGTDCDQIYELDLNRDPRQQTLRRISTGLGGTTCSYFFKEAENNHRLYAGNFWNVNITGGDVSKTCPQKKCGNISTITDPVLKQLCNTSYTWDIFPDYDIFKVDQYGNFVQRLTNSPGYDAEGVVSPDGKKIAFTSIRTGDLELYIMDADGTNVKQLTNTLGYDGGSFFAPDGKRLIFRASRPKTKEEVDKYKKLLTYHLVEPIAMELFVIDIDGKNMRQITNLGQANWAPYYLNDNKRVVFSSNFNASINGFGAFTLYVVNDDGTGLEKVTYGENQFNSFPMMSYDGKKLVWGSSRNGSQYDLNLFIADWTDEVQTYSSSTSAPPPPPSPKSSTSKPIPTTTRHSPSLTMPFSLFAVLLAILVRN</sequence>
<dbReference type="InterPro" id="IPR011659">
    <property type="entry name" value="WD40"/>
</dbReference>
<keyword evidence="5" id="KW-1185">Reference proteome</keyword>
<evidence type="ECO:0000256" key="2">
    <source>
        <dbReference type="SAM" id="MobiDB-lite"/>
    </source>
</evidence>
<feature type="signal peptide" evidence="3">
    <location>
        <begin position="1"/>
        <end position="16"/>
    </location>
</feature>
<dbReference type="PANTHER" id="PTHR36842">
    <property type="entry name" value="PROTEIN TOLB HOMOLOG"/>
    <property type="match status" value="1"/>
</dbReference>
<evidence type="ECO:0000256" key="1">
    <source>
        <dbReference type="ARBA" id="ARBA00009820"/>
    </source>
</evidence>
<evidence type="ECO:0000256" key="3">
    <source>
        <dbReference type="SAM" id="SignalP"/>
    </source>
</evidence>
<dbReference type="Pfam" id="PF07676">
    <property type="entry name" value="PD40"/>
    <property type="match status" value="2"/>
</dbReference>
<dbReference type="SUPFAM" id="SSF82171">
    <property type="entry name" value="DPP6 N-terminal domain-like"/>
    <property type="match status" value="1"/>
</dbReference>
<protein>
    <submittedName>
        <fullName evidence="4">Uncharacterized protein</fullName>
    </submittedName>
</protein>
<dbReference type="OrthoDB" id="43744at2759"/>
<feature type="region of interest" description="Disordered" evidence="2">
    <location>
        <begin position="405"/>
        <end position="432"/>
    </location>
</feature>
<feature type="chain" id="PRO_5035926035" evidence="3">
    <location>
        <begin position="17"/>
        <end position="453"/>
    </location>
</feature>
<dbReference type="Proteomes" id="UP000835052">
    <property type="component" value="Unassembled WGS sequence"/>
</dbReference>
<reference evidence="4" key="1">
    <citation type="submission" date="2020-10" db="EMBL/GenBank/DDBJ databases">
        <authorList>
            <person name="Kikuchi T."/>
        </authorList>
    </citation>
    <scope>NUCLEOTIDE SEQUENCE</scope>
    <source>
        <strain evidence="4">NKZ352</strain>
    </source>
</reference>
<proteinExistence type="inferred from homology"/>
<evidence type="ECO:0000313" key="5">
    <source>
        <dbReference type="Proteomes" id="UP000835052"/>
    </source>
</evidence>
<comment type="similarity">
    <text evidence="1">Belongs to the TolB family.</text>
</comment>
<accession>A0A8S1HVH4</accession>
<dbReference type="AlphaFoldDB" id="A0A8S1HVH4"/>
<evidence type="ECO:0000313" key="4">
    <source>
        <dbReference type="EMBL" id="CAD6199341.1"/>
    </source>
</evidence>
<dbReference type="InterPro" id="IPR011042">
    <property type="entry name" value="6-blade_b-propeller_TolB-like"/>
</dbReference>
<dbReference type="PANTHER" id="PTHR36842:SF1">
    <property type="entry name" value="PROTEIN TOLB"/>
    <property type="match status" value="1"/>
</dbReference>
<dbReference type="EMBL" id="CAJGYM010000168">
    <property type="protein sequence ID" value="CAD6199341.1"/>
    <property type="molecule type" value="Genomic_DNA"/>
</dbReference>
<gene>
    <name evidence="4" type="ORF">CAUJ_LOCUS15244</name>
</gene>
<organism evidence="4 5">
    <name type="scientific">Caenorhabditis auriculariae</name>
    <dbReference type="NCBI Taxonomy" id="2777116"/>
    <lineage>
        <taxon>Eukaryota</taxon>
        <taxon>Metazoa</taxon>
        <taxon>Ecdysozoa</taxon>
        <taxon>Nematoda</taxon>
        <taxon>Chromadorea</taxon>
        <taxon>Rhabditida</taxon>
        <taxon>Rhabditina</taxon>
        <taxon>Rhabditomorpha</taxon>
        <taxon>Rhabditoidea</taxon>
        <taxon>Rhabditidae</taxon>
        <taxon>Peloderinae</taxon>
        <taxon>Caenorhabditis</taxon>
    </lineage>
</organism>
<feature type="compositionally biased region" description="Low complexity" evidence="2">
    <location>
        <begin position="419"/>
        <end position="430"/>
    </location>
</feature>
<keyword evidence="3" id="KW-0732">Signal</keyword>
<dbReference type="Gene3D" id="2.120.10.30">
    <property type="entry name" value="TolB, C-terminal domain"/>
    <property type="match status" value="2"/>
</dbReference>